<dbReference type="GeneID" id="6076883"/>
<feature type="region of interest" description="Disordered" evidence="5">
    <location>
        <begin position="426"/>
        <end position="483"/>
    </location>
</feature>
<evidence type="ECO:0000256" key="5">
    <source>
        <dbReference type="SAM" id="MobiDB-lite"/>
    </source>
</evidence>
<dbReference type="AlphaFoldDB" id="B0DBJ1"/>
<evidence type="ECO:0000256" key="3">
    <source>
        <dbReference type="ARBA" id="ARBA00022884"/>
    </source>
</evidence>
<evidence type="ECO:0000256" key="1">
    <source>
        <dbReference type="ARBA" id="ARBA00008557"/>
    </source>
</evidence>
<dbReference type="PANTHER" id="PTHR24012">
    <property type="entry name" value="RNA BINDING PROTEIN"/>
    <property type="match status" value="1"/>
</dbReference>
<feature type="region of interest" description="Disordered" evidence="5">
    <location>
        <begin position="117"/>
        <end position="140"/>
    </location>
</feature>
<dbReference type="InterPro" id="IPR000504">
    <property type="entry name" value="RRM_dom"/>
</dbReference>
<feature type="domain" description="RRM" evidence="7">
    <location>
        <begin position="344"/>
        <end position="415"/>
    </location>
</feature>
<dbReference type="PROSITE" id="PS50102">
    <property type="entry name" value="RRM"/>
    <property type="match status" value="2"/>
</dbReference>
<feature type="compositionally biased region" description="Low complexity" evidence="5">
    <location>
        <begin position="580"/>
        <end position="593"/>
    </location>
</feature>
<dbReference type="SUPFAM" id="SSF63570">
    <property type="entry name" value="PABC (PABP) domain"/>
    <property type="match status" value="1"/>
</dbReference>
<dbReference type="SUPFAM" id="SSF54928">
    <property type="entry name" value="RNA-binding domain, RBD"/>
    <property type="match status" value="2"/>
</dbReference>
<feature type="compositionally biased region" description="Low complexity" evidence="5">
    <location>
        <begin position="608"/>
        <end position="631"/>
    </location>
</feature>
<feature type="chain" id="PRO_5002749202" evidence="6">
    <location>
        <begin position="21"/>
        <end position="870"/>
    </location>
</feature>
<evidence type="ECO:0000256" key="4">
    <source>
        <dbReference type="PROSITE-ProRule" id="PRU00176"/>
    </source>
</evidence>
<feature type="compositionally biased region" description="Basic and acidic residues" evidence="5">
    <location>
        <begin position="121"/>
        <end position="131"/>
    </location>
</feature>
<dbReference type="OrthoDB" id="6159137at2759"/>
<dbReference type="Proteomes" id="UP000001194">
    <property type="component" value="Unassembled WGS sequence"/>
</dbReference>
<comment type="similarity">
    <text evidence="1">Belongs to the polyadenylate-binding protein type-1 family.</text>
</comment>
<reference evidence="8 9" key="1">
    <citation type="journal article" date="2008" name="Nature">
        <title>The genome of Laccaria bicolor provides insights into mycorrhizal symbiosis.</title>
        <authorList>
            <person name="Martin F."/>
            <person name="Aerts A."/>
            <person name="Ahren D."/>
            <person name="Brun A."/>
            <person name="Danchin E.G.J."/>
            <person name="Duchaussoy F."/>
            <person name="Gibon J."/>
            <person name="Kohler A."/>
            <person name="Lindquist E."/>
            <person name="Pereda V."/>
            <person name="Salamov A."/>
            <person name="Shapiro H.J."/>
            <person name="Wuyts J."/>
            <person name="Blaudez D."/>
            <person name="Buee M."/>
            <person name="Brokstein P."/>
            <person name="Canbaeck B."/>
            <person name="Cohen D."/>
            <person name="Courty P.E."/>
            <person name="Coutinho P.M."/>
            <person name="Delaruelle C."/>
            <person name="Detter J.C."/>
            <person name="Deveau A."/>
            <person name="DiFazio S."/>
            <person name="Duplessis S."/>
            <person name="Fraissinet-Tachet L."/>
            <person name="Lucic E."/>
            <person name="Frey-Klett P."/>
            <person name="Fourrey C."/>
            <person name="Feussner I."/>
            <person name="Gay G."/>
            <person name="Grimwood J."/>
            <person name="Hoegger P.J."/>
            <person name="Jain P."/>
            <person name="Kilaru S."/>
            <person name="Labbe J."/>
            <person name="Lin Y.C."/>
            <person name="Legue V."/>
            <person name="Le Tacon F."/>
            <person name="Marmeisse R."/>
            <person name="Melayah D."/>
            <person name="Montanini B."/>
            <person name="Muratet M."/>
            <person name="Nehls U."/>
            <person name="Niculita-Hirzel H."/>
            <person name="Oudot-Le Secq M.P."/>
            <person name="Peter M."/>
            <person name="Quesneville H."/>
            <person name="Rajashekar B."/>
            <person name="Reich M."/>
            <person name="Rouhier N."/>
            <person name="Schmutz J."/>
            <person name="Yin T."/>
            <person name="Chalot M."/>
            <person name="Henrissat B."/>
            <person name="Kuees U."/>
            <person name="Lucas S."/>
            <person name="Van de Peer Y."/>
            <person name="Podila G.K."/>
            <person name="Polle A."/>
            <person name="Pukkila P.J."/>
            <person name="Richardson P.M."/>
            <person name="Rouze P."/>
            <person name="Sanders I.R."/>
            <person name="Stajich J.E."/>
            <person name="Tunlid A."/>
            <person name="Tuskan G."/>
            <person name="Grigoriev I.V."/>
        </authorList>
    </citation>
    <scope>NUCLEOTIDE SEQUENCE [LARGE SCALE GENOMIC DNA]</scope>
    <source>
        <strain evidence="9">S238N-H82 / ATCC MYA-4686</strain>
    </source>
</reference>
<feature type="domain" description="RRM" evidence="7">
    <location>
        <begin position="241"/>
        <end position="312"/>
    </location>
</feature>
<dbReference type="InParanoid" id="B0DBJ1"/>
<dbReference type="SMART" id="SM00360">
    <property type="entry name" value="RRM"/>
    <property type="match status" value="3"/>
</dbReference>
<dbReference type="GO" id="GO:0003723">
    <property type="term" value="F:RNA binding"/>
    <property type="evidence" value="ECO:0007669"/>
    <property type="project" value="UniProtKB-UniRule"/>
</dbReference>
<evidence type="ECO:0000313" key="8">
    <source>
        <dbReference type="EMBL" id="EDR08006.1"/>
    </source>
</evidence>
<evidence type="ECO:0000313" key="9">
    <source>
        <dbReference type="Proteomes" id="UP000001194"/>
    </source>
</evidence>
<dbReference type="HOGENOM" id="CLU_010069_0_0_1"/>
<dbReference type="Gene3D" id="3.30.70.330">
    <property type="match status" value="2"/>
</dbReference>
<evidence type="ECO:0000256" key="6">
    <source>
        <dbReference type="SAM" id="SignalP"/>
    </source>
</evidence>
<dbReference type="Pfam" id="PF00658">
    <property type="entry name" value="MLLE"/>
    <property type="match status" value="1"/>
</dbReference>
<dbReference type="Pfam" id="PF00076">
    <property type="entry name" value="RRM_1"/>
    <property type="match status" value="3"/>
</dbReference>
<keyword evidence="3 4" id="KW-0694">RNA-binding</keyword>
<keyword evidence="6" id="KW-0732">Signal</keyword>
<dbReference type="STRING" id="486041.B0DBJ1"/>
<keyword evidence="9" id="KW-1185">Reference proteome</keyword>
<dbReference type="InterPro" id="IPR012677">
    <property type="entry name" value="Nucleotide-bd_a/b_plait_sf"/>
</dbReference>
<feature type="signal peptide" evidence="6">
    <location>
        <begin position="1"/>
        <end position="20"/>
    </location>
</feature>
<organism evidence="9">
    <name type="scientific">Laccaria bicolor (strain S238N-H82 / ATCC MYA-4686)</name>
    <name type="common">Bicoloured deceiver</name>
    <name type="synonym">Laccaria laccata var. bicolor</name>
    <dbReference type="NCBI Taxonomy" id="486041"/>
    <lineage>
        <taxon>Eukaryota</taxon>
        <taxon>Fungi</taxon>
        <taxon>Dikarya</taxon>
        <taxon>Basidiomycota</taxon>
        <taxon>Agaricomycotina</taxon>
        <taxon>Agaricomycetes</taxon>
        <taxon>Agaricomycetidae</taxon>
        <taxon>Agaricales</taxon>
        <taxon>Agaricineae</taxon>
        <taxon>Hydnangiaceae</taxon>
        <taxon>Laccaria</taxon>
    </lineage>
</organism>
<feature type="region of interest" description="Disordered" evidence="5">
    <location>
        <begin position="688"/>
        <end position="759"/>
    </location>
</feature>
<name>B0DBJ1_LACBS</name>
<dbReference type="KEGG" id="lbc:LACBIDRAFT_327221"/>
<dbReference type="InterPro" id="IPR002004">
    <property type="entry name" value="PABP_HYD_C"/>
</dbReference>
<dbReference type="CDD" id="cd00590">
    <property type="entry name" value="RRM_SF"/>
    <property type="match status" value="2"/>
</dbReference>
<proteinExistence type="inferred from homology"/>
<feature type="region of interest" description="Disordered" evidence="5">
    <location>
        <begin position="571"/>
        <end position="634"/>
    </location>
</feature>
<dbReference type="InterPro" id="IPR035979">
    <property type="entry name" value="RBD_domain_sf"/>
</dbReference>
<evidence type="ECO:0000256" key="2">
    <source>
        <dbReference type="ARBA" id="ARBA00022737"/>
    </source>
</evidence>
<protein>
    <submittedName>
        <fullName evidence="8">Predicted protein</fullName>
    </submittedName>
</protein>
<feature type="compositionally biased region" description="Polar residues" evidence="5">
    <location>
        <begin position="728"/>
        <end position="743"/>
    </location>
</feature>
<keyword evidence="2" id="KW-0677">Repeat</keyword>
<gene>
    <name evidence="8" type="ORF">LACBIDRAFT_327221</name>
</gene>
<dbReference type="EMBL" id="DS547102">
    <property type="protein sequence ID" value="EDR08006.1"/>
    <property type="molecule type" value="Genomic_DNA"/>
</dbReference>
<accession>B0DBJ1</accession>
<dbReference type="Gene3D" id="1.10.1900.10">
    <property type="entry name" value="c-terminal domain of poly(a) binding protein"/>
    <property type="match status" value="1"/>
</dbReference>
<dbReference type="InterPro" id="IPR036053">
    <property type="entry name" value="PABP-dom"/>
</dbReference>
<evidence type="ECO:0000259" key="7">
    <source>
        <dbReference type="PROSITE" id="PS50102"/>
    </source>
</evidence>
<sequence length="870" mass="94732">MFSWRKSVLIIILVATSVAAAPSPKDTRHVRDGSLDNPSFANHAPVWNEGAASEPLIAIEGETPQYEWDLPAMTTLKEERFQELMRIFIGTPQPPKSGVQPARPTNEFLRTRRRIGRRRHPMDPDYQHPQDSDFQGPQPHPYLHDPLLHITNLPSYVSDENLAVAFMTCGPFRPKIPRDSASGLLSGTIEFKFLEKAEKALATLQSRLIPNLQPPVPLVLSPYPPTNPPTPLPPPSALPRLVKHLPPGYTDSQLFDLFRPFGALASARTQTHFGADTGMVEFWNENDARQAEDSLHCADIEGQNIAVQVYQPRRTSGGAIPEFNASAPTFVPSGSMYSPYPTQNLDPDIDSNGLFTHFRQFGMIVSARVMRNENGESRGFGFVSYQTPDQANAAMHAMNGAQLGSKQVVVRLHEPKQLRQEKLAQRFGHNGHPRSSSGATSPTASEVGDYSGWGSPRLLPTSLGSPKGSIYERPERGRRGSGSYYNAALTGTLNLPMRYDDLASLSPVVRKEVLTGELSRRVKKLDIVPAKEINSIVESLVNVSLSEVLQYVEDPGRLQEQVEIIKAKRFKASTPEKSPSRSASASQDSRLLDPNALNATASAPEHPSTPISVSESSSPPRTSSPSGSVPPISERDRIIAAVGKLESTRHSELTDLLMSLPKRDRALCLFNAEYLRTKIADAKMVLDSEDGDEEEDRNPPDSQSTKSAPHTVPVTPQPKKTAPRVVDSPQTPDLSSRGPSANASPLPPTPGSASSTHTLASLSKLPAAEIIRLSNSSSATGLPLPKADPLVVQATDEFIDSLLGKPPQVQKQQLGDKLFKVVKSFGIKGAPKVTIALLDQEDLRALAHLMNSFPSVLKDKALRVAASLAK</sequence>
<feature type="compositionally biased region" description="Polar residues" evidence="5">
    <location>
        <begin position="433"/>
        <end position="444"/>
    </location>
</feature>
<dbReference type="RefSeq" id="XP_001881076.1">
    <property type="nucleotide sequence ID" value="XM_001881041.1"/>
</dbReference>